<proteinExistence type="predicted"/>
<accession>A0A0A9U513</accession>
<organism evidence="1">
    <name type="scientific">Arundo donax</name>
    <name type="common">Giant reed</name>
    <name type="synonym">Donax arundinaceus</name>
    <dbReference type="NCBI Taxonomy" id="35708"/>
    <lineage>
        <taxon>Eukaryota</taxon>
        <taxon>Viridiplantae</taxon>
        <taxon>Streptophyta</taxon>
        <taxon>Embryophyta</taxon>
        <taxon>Tracheophyta</taxon>
        <taxon>Spermatophyta</taxon>
        <taxon>Magnoliopsida</taxon>
        <taxon>Liliopsida</taxon>
        <taxon>Poales</taxon>
        <taxon>Poaceae</taxon>
        <taxon>PACMAD clade</taxon>
        <taxon>Arundinoideae</taxon>
        <taxon>Arundineae</taxon>
        <taxon>Arundo</taxon>
    </lineage>
</organism>
<reference evidence="1" key="2">
    <citation type="journal article" date="2015" name="Data Brief">
        <title>Shoot transcriptome of the giant reed, Arundo donax.</title>
        <authorList>
            <person name="Barrero R.A."/>
            <person name="Guerrero F.D."/>
            <person name="Moolhuijzen P."/>
            <person name="Goolsby J.A."/>
            <person name="Tidwell J."/>
            <person name="Bellgard S.E."/>
            <person name="Bellgard M.I."/>
        </authorList>
    </citation>
    <scope>NUCLEOTIDE SEQUENCE</scope>
    <source>
        <tissue evidence="1">Shoot tissue taken approximately 20 cm above the soil surface</tissue>
    </source>
</reference>
<evidence type="ECO:0000313" key="1">
    <source>
        <dbReference type="EMBL" id="JAD14612.1"/>
    </source>
</evidence>
<reference evidence="1" key="1">
    <citation type="submission" date="2014-09" db="EMBL/GenBank/DDBJ databases">
        <authorList>
            <person name="Magalhaes I.L.F."/>
            <person name="Oliveira U."/>
            <person name="Santos F.R."/>
            <person name="Vidigal T.H.D.A."/>
            <person name="Brescovit A.D."/>
            <person name="Santos A.J."/>
        </authorList>
    </citation>
    <scope>NUCLEOTIDE SEQUENCE</scope>
    <source>
        <tissue evidence="1">Shoot tissue taken approximately 20 cm above the soil surface</tissue>
    </source>
</reference>
<protein>
    <submittedName>
        <fullName evidence="1">Uncharacterized protein</fullName>
    </submittedName>
</protein>
<name>A0A0A9U513_ARUDO</name>
<sequence length="14" mass="1633">MKLTIHKQIPHSIS</sequence>
<dbReference type="EMBL" id="GBRH01283283">
    <property type="protein sequence ID" value="JAD14612.1"/>
    <property type="molecule type" value="Transcribed_RNA"/>
</dbReference>